<dbReference type="GO" id="GO:0004843">
    <property type="term" value="F:cysteine-type deubiquitinase activity"/>
    <property type="evidence" value="ECO:0007669"/>
    <property type="project" value="InterPro"/>
</dbReference>
<keyword evidence="2" id="KW-0645">Protease</keyword>
<keyword evidence="8" id="KW-1185">Reference proteome</keyword>
<evidence type="ECO:0000259" key="6">
    <source>
        <dbReference type="PROSITE" id="PS51283"/>
    </source>
</evidence>
<evidence type="ECO:0000256" key="4">
    <source>
        <dbReference type="ARBA" id="ARBA00023295"/>
    </source>
</evidence>
<dbReference type="Gene3D" id="3.30.2230.10">
    <property type="entry name" value="DUSP-like"/>
    <property type="match status" value="1"/>
</dbReference>
<dbReference type="InterPro" id="IPR035927">
    <property type="entry name" value="DUSP-like_sf"/>
</dbReference>
<dbReference type="EMBL" id="LODT01000034">
    <property type="protein sequence ID" value="KYQ91767.1"/>
    <property type="molecule type" value="Genomic_DNA"/>
</dbReference>
<dbReference type="InParanoid" id="A0A151ZCT8"/>
<dbReference type="Gene3D" id="3.90.245.10">
    <property type="entry name" value="Ribonucleoside hydrolase-like"/>
    <property type="match status" value="1"/>
</dbReference>
<sequence>MQNIYNQELRYIWLDCDPGHDDAFMIMLATHTPGFKVLGISTVAGNQTVDKTTDNALRVLESIGLGGKIDVVKGAAVPLVRASMICPEIHGESGLDCITPLPHSKHSAITDKPAVQVMYERIKSCYHEQTKQQKVTIVATGCLTNIALLFSVYPQVKSMVDISILGGAINMGNMTPAAEFNILIDPEAAHIVFESGVQLTMVPLDVSHKALVTDQVVEQIRYIDKESRFIETCVNLLQFFKSTYRDLFNMPDAPLHDPLAMAYLINPNIFTVQQMRVDIETQGHCVGRTVCDVYNFEKKKPKNIHVATDVFVPAFWNLLVSALTRCNKSSCFNPSSSSSSSVGDIQTPPTNSPINSSSNGTNTQRDVVLEPVVLEPELTSQEIQELKTKIIRTSLIIGERWCPVNAIWYYKWAQTYYTRDDLGPIDNSMLLQADGETMKADLMSSKHYILVPEIIYKKLKAVYGGGPDIYRKVIKGRFESNFVDLKIPFPLQFVRSTDLTKVIDGYALSSETIASLKDRYCNVFGLVPSEVKIWDFYKNNKYHELKPLEYVGNSNLLDNQLILLEEKNADGTWPVIQRQNYATSSKLK</sequence>
<dbReference type="PANTHER" id="PTHR12304">
    <property type="entry name" value="INOSINE-URIDINE PREFERRING NUCLEOSIDE HYDROLASE"/>
    <property type="match status" value="1"/>
</dbReference>
<comment type="caution">
    <text evidence="7">The sequence shown here is derived from an EMBL/GenBank/DDBJ whole genome shotgun (WGS) entry which is preliminary data.</text>
</comment>
<dbReference type="OrthoDB" id="432381at2759"/>
<organism evidence="7 8">
    <name type="scientific">Tieghemostelium lacteum</name>
    <name type="common">Slime mold</name>
    <name type="synonym">Dictyostelium lacteum</name>
    <dbReference type="NCBI Taxonomy" id="361077"/>
    <lineage>
        <taxon>Eukaryota</taxon>
        <taxon>Amoebozoa</taxon>
        <taxon>Evosea</taxon>
        <taxon>Eumycetozoa</taxon>
        <taxon>Dictyostelia</taxon>
        <taxon>Dictyosteliales</taxon>
        <taxon>Raperosteliaceae</taxon>
        <taxon>Tieghemostelium</taxon>
    </lineage>
</organism>
<protein>
    <submittedName>
        <fullName evidence="7">N-D-ribosylpurine ribohydrolase</fullName>
    </submittedName>
</protein>
<gene>
    <name evidence="7" type="ORF">DLAC_07558</name>
</gene>
<evidence type="ECO:0000256" key="5">
    <source>
        <dbReference type="SAM" id="MobiDB-lite"/>
    </source>
</evidence>
<dbReference type="InterPro" id="IPR001910">
    <property type="entry name" value="Inosine/uridine_hydrolase_dom"/>
</dbReference>
<dbReference type="SUPFAM" id="SSF143791">
    <property type="entry name" value="DUSP-like"/>
    <property type="match status" value="1"/>
</dbReference>
<feature type="region of interest" description="Disordered" evidence="5">
    <location>
        <begin position="331"/>
        <end position="362"/>
    </location>
</feature>
<dbReference type="PROSITE" id="PS51283">
    <property type="entry name" value="DUSP"/>
    <property type="match status" value="1"/>
</dbReference>
<dbReference type="PANTHER" id="PTHR12304:SF4">
    <property type="entry name" value="URIDINE NUCLEOSIDASE"/>
    <property type="match status" value="1"/>
</dbReference>
<dbReference type="Gene3D" id="3.10.20.90">
    <property type="entry name" value="Phosphatidylinositol 3-kinase Catalytic Subunit, Chain A, domain 1"/>
    <property type="match status" value="1"/>
</dbReference>
<dbReference type="GO" id="GO:0006152">
    <property type="term" value="P:purine nucleoside catabolic process"/>
    <property type="evidence" value="ECO:0007669"/>
    <property type="project" value="TreeGrafter"/>
</dbReference>
<accession>A0A151ZCT8</accession>
<proteinExistence type="inferred from homology"/>
<evidence type="ECO:0000313" key="8">
    <source>
        <dbReference type="Proteomes" id="UP000076078"/>
    </source>
</evidence>
<dbReference type="InterPro" id="IPR028135">
    <property type="entry name" value="Ub_USP-typ"/>
</dbReference>
<dbReference type="Proteomes" id="UP000076078">
    <property type="component" value="Unassembled WGS sequence"/>
</dbReference>
<name>A0A151ZCT8_TIELA</name>
<dbReference type="CDD" id="cd02651">
    <property type="entry name" value="nuc_hydro_IU_UC_XIUA"/>
    <property type="match status" value="1"/>
</dbReference>
<reference evidence="7 8" key="1">
    <citation type="submission" date="2015-12" db="EMBL/GenBank/DDBJ databases">
        <title>Dictyostelia acquired genes for synthesis and detection of signals that induce cell-type specialization by lateral gene transfer from prokaryotes.</title>
        <authorList>
            <person name="Gloeckner G."/>
            <person name="Schaap P."/>
        </authorList>
    </citation>
    <scope>NUCLEOTIDE SEQUENCE [LARGE SCALE GENOMIC DNA]</scope>
    <source>
        <strain evidence="7 8">TK</strain>
    </source>
</reference>
<dbReference type="InterPro" id="IPR023186">
    <property type="entry name" value="IUNH"/>
</dbReference>
<dbReference type="FunCoup" id="A0A151ZCT8">
    <property type="interactions" value="2"/>
</dbReference>
<dbReference type="GO" id="GO:0008477">
    <property type="term" value="F:purine nucleosidase activity"/>
    <property type="evidence" value="ECO:0007669"/>
    <property type="project" value="TreeGrafter"/>
</dbReference>
<dbReference type="Pfam" id="PF01156">
    <property type="entry name" value="IU_nuc_hydro"/>
    <property type="match status" value="1"/>
</dbReference>
<dbReference type="InterPro" id="IPR006615">
    <property type="entry name" value="Pept_C19_DUSP"/>
</dbReference>
<feature type="compositionally biased region" description="Low complexity" evidence="5">
    <location>
        <begin position="335"/>
        <end position="362"/>
    </location>
</feature>
<keyword evidence="3 7" id="KW-0378">Hydrolase</keyword>
<dbReference type="Pfam" id="PF14836">
    <property type="entry name" value="Ubiquitin_3"/>
    <property type="match status" value="1"/>
</dbReference>
<dbReference type="Pfam" id="PF06337">
    <property type="entry name" value="DUSP"/>
    <property type="match status" value="1"/>
</dbReference>
<evidence type="ECO:0000256" key="1">
    <source>
        <dbReference type="ARBA" id="ARBA00009176"/>
    </source>
</evidence>
<comment type="similarity">
    <text evidence="1">Belongs to the IUNH family.</text>
</comment>
<dbReference type="AlphaFoldDB" id="A0A151ZCT8"/>
<feature type="domain" description="DUSP" evidence="6">
    <location>
        <begin position="370"/>
        <end position="474"/>
    </location>
</feature>
<dbReference type="InterPro" id="IPR036452">
    <property type="entry name" value="Ribo_hydro-like"/>
</dbReference>
<evidence type="ECO:0000256" key="2">
    <source>
        <dbReference type="ARBA" id="ARBA00022670"/>
    </source>
</evidence>
<dbReference type="SUPFAM" id="SSF53590">
    <property type="entry name" value="Nucleoside hydrolase"/>
    <property type="match status" value="1"/>
</dbReference>
<keyword evidence="4" id="KW-0326">Glycosidase</keyword>
<dbReference type="SMART" id="SM00695">
    <property type="entry name" value="DUSP"/>
    <property type="match status" value="1"/>
</dbReference>
<dbReference type="GO" id="GO:0006508">
    <property type="term" value="P:proteolysis"/>
    <property type="evidence" value="ECO:0007669"/>
    <property type="project" value="UniProtKB-KW"/>
</dbReference>
<dbReference type="GO" id="GO:0005829">
    <property type="term" value="C:cytosol"/>
    <property type="evidence" value="ECO:0007669"/>
    <property type="project" value="TreeGrafter"/>
</dbReference>
<evidence type="ECO:0000313" key="7">
    <source>
        <dbReference type="EMBL" id="KYQ91767.1"/>
    </source>
</evidence>
<dbReference type="STRING" id="361077.A0A151ZCT8"/>
<evidence type="ECO:0000256" key="3">
    <source>
        <dbReference type="ARBA" id="ARBA00022801"/>
    </source>
</evidence>